<feature type="transmembrane region" description="Helical" evidence="6">
    <location>
        <begin position="80"/>
        <end position="97"/>
    </location>
</feature>
<feature type="compositionally biased region" description="Basic and acidic residues" evidence="5">
    <location>
        <begin position="471"/>
        <end position="485"/>
    </location>
</feature>
<evidence type="ECO:0000256" key="5">
    <source>
        <dbReference type="SAM" id="MobiDB-lite"/>
    </source>
</evidence>
<comment type="subcellular location">
    <subcellularLocation>
        <location evidence="1">Membrane</location>
        <topology evidence="1">Multi-pass membrane protein</topology>
    </subcellularLocation>
</comment>
<keyword evidence="4 6" id="KW-0472">Membrane</keyword>
<dbReference type="PANTHER" id="PTHR23294">
    <property type="entry name" value="ET TRANSLATION PRODUCT-RELATED"/>
    <property type="match status" value="1"/>
</dbReference>
<sequence>MAHFTVTKVETSNEIDEVDGTGTTTSKPLSRLTRWFRSPLFNVIVVGFIAFTQVGIFSALSATGAGGQQKPQLVHGANSITYGIMTVGCSIFSILANKFGIKRVLILGTLGFAPYSASLYIFNRYGIEWFVYVGGVLCGLGASAYWAAEGAIAIGYADVKDRGKYTGIWLGLRELGLLVGSSIQLSLNIKNEKRGKVSYTTYIVLITLQCLGLPLALLVSPPDKVICSDGRKLAGASRDTSIMVGIRKYWKLLKRKQMYLLIPILVGFSWNVSYLGIYQTSYFSVRARTLNALATGVVASCADVVWGRIFDLKSVSRPKLAKFTWAFFSIGMLGVFSFQVTNEKFFSSISPKVTLDWNQPEFLRGFASMMCLRFFNESHFMFVYWIVGTFFDDLETLTLAVGIIRSFESIGACLSFSISTSKTPPMTNLIIAFVMFCITIPATSWAVCLVPKRPESDRVVEASSDTIGTPLRKDEPVTTEIEAQR</sequence>
<feature type="transmembrane region" description="Helical" evidence="6">
    <location>
        <begin position="430"/>
        <end position="450"/>
    </location>
</feature>
<dbReference type="SUPFAM" id="SSF103473">
    <property type="entry name" value="MFS general substrate transporter"/>
    <property type="match status" value="1"/>
</dbReference>
<dbReference type="Gene3D" id="1.20.1250.20">
    <property type="entry name" value="MFS general substrate transporter like domains"/>
    <property type="match status" value="1"/>
</dbReference>
<name>A0ABR0S6I8_9HYPO</name>
<keyword evidence="8" id="KW-1185">Reference proteome</keyword>
<protein>
    <submittedName>
        <fullName evidence="7">Notoamide biosynthesis cluster O'-like protein</fullName>
    </submittedName>
</protein>
<feature type="region of interest" description="Disordered" evidence="5">
    <location>
        <begin position="460"/>
        <end position="485"/>
    </location>
</feature>
<proteinExistence type="predicted"/>
<dbReference type="Proteomes" id="UP001338125">
    <property type="component" value="Unassembled WGS sequence"/>
</dbReference>
<evidence type="ECO:0000313" key="7">
    <source>
        <dbReference type="EMBL" id="KAK5987467.1"/>
    </source>
</evidence>
<evidence type="ECO:0000256" key="3">
    <source>
        <dbReference type="ARBA" id="ARBA00022989"/>
    </source>
</evidence>
<dbReference type="Pfam" id="PF05978">
    <property type="entry name" value="UNC-93"/>
    <property type="match status" value="1"/>
</dbReference>
<reference evidence="7 8" key="1">
    <citation type="submission" date="2024-01" db="EMBL/GenBank/DDBJ databases">
        <title>Complete genome of Cladobotryum mycophilum ATHUM6906.</title>
        <authorList>
            <person name="Christinaki A.C."/>
            <person name="Myridakis A.I."/>
            <person name="Kouvelis V.N."/>
        </authorList>
    </citation>
    <scope>NUCLEOTIDE SEQUENCE [LARGE SCALE GENOMIC DNA]</scope>
    <source>
        <strain evidence="7 8">ATHUM6906</strain>
    </source>
</reference>
<feature type="transmembrane region" description="Helical" evidence="6">
    <location>
        <begin position="258"/>
        <end position="278"/>
    </location>
</feature>
<dbReference type="InterPro" id="IPR051617">
    <property type="entry name" value="UNC-93-like_regulator"/>
</dbReference>
<feature type="transmembrane region" description="Helical" evidence="6">
    <location>
        <begin position="129"/>
        <end position="148"/>
    </location>
</feature>
<keyword evidence="3 6" id="KW-1133">Transmembrane helix</keyword>
<evidence type="ECO:0000256" key="4">
    <source>
        <dbReference type="ARBA" id="ARBA00023136"/>
    </source>
</evidence>
<feature type="transmembrane region" description="Helical" evidence="6">
    <location>
        <begin position="199"/>
        <end position="219"/>
    </location>
</feature>
<dbReference type="EMBL" id="JAVFKD010000016">
    <property type="protein sequence ID" value="KAK5987467.1"/>
    <property type="molecule type" value="Genomic_DNA"/>
</dbReference>
<accession>A0ABR0S6I8</accession>
<keyword evidence="2 6" id="KW-0812">Transmembrane</keyword>
<evidence type="ECO:0000256" key="2">
    <source>
        <dbReference type="ARBA" id="ARBA00022692"/>
    </source>
</evidence>
<evidence type="ECO:0000256" key="1">
    <source>
        <dbReference type="ARBA" id="ARBA00004141"/>
    </source>
</evidence>
<feature type="transmembrane region" description="Helical" evidence="6">
    <location>
        <begin position="104"/>
        <end position="123"/>
    </location>
</feature>
<organism evidence="7 8">
    <name type="scientific">Cladobotryum mycophilum</name>
    <dbReference type="NCBI Taxonomy" id="491253"/>
    <lineage>
        <taxon>Eukaryota</taxon>
        <taxon>Fungi</taxon>
        <taxon>Dikarya</taxon>
        <taxon>Ascomycota</taxon>
        <taxon>Pezizomycotina</taxon>
        <taxon>Sordariomycetes</taxon>
        <taxon>Hypocreomycetidae</taxon>
        <taxon>Hypocreales</taxon>
        <taxon>Hypocreaceae</taxon>
        <taxon>Cladobotryum</taxon>
    </lineage>
</organism>
<evidence type="ECO:0000313" key="8">
    <source>
        <dbReference type="Proteomes" id="UP001338125"/>
    </source>
</evidence>
<comment type="caution">
    <text evidence="7">The sequence shown here is derived from an EMBL/GenBank/DDBJ whole genome shotgun (WGS) entry which is preliminary data.</text>
</comment>
<evidence type="ECO:0000256" key="6">
    <source>
        <dbReference type="SAM" id="Phobius"/>
    </source>
</evidence>
<dbReference type="InterPro" id="IPR010291">
    <property type="entry name" value="Ion_channel_UNC-93"/>
</dbReference>
<gene>
    <name evidence="7" type="ORF">PT974_11595</name>
</gene>
<feature type="transmembrane region" description="Helical" evidence="6">
    <location>
        <begin position="323"/>
        <end position="342"/>
    </location>
</feature>
<dbReference type="InterPro" id="IPR036259">
    <property type="entry name" value="MFS_trans_sf"/>
</dbReference>
<dbReference type="PANTHER" id="PTHR23294:SF57">
    <property type="entry name" value="CINA C-TERMINAL DOMAIN-CONTAINING PROTEIN"/>
    <property type="match status" value="1"/>
</dbReference>
<feature type="transmembrane region" description="Helical" evidence="6">
    <location>
        <begin position="40"/>
        <end position="60"/>
    </location>
</feature>